<feature type="transmembrane region" description="Helical" evidence="6">
    <location>
        <begin position="163"/>
        <end position="189"/>
    </location>
</feature>
<gene>
    <name evidence="7" type="ORF">LPJ53_002022</name>
</gene>
<feature type="transmembrane region" description="Helical" evidence="6">
    <location>
        <begin position="289"/>
        <end position="310"/>
    </location>
</feature>
<accession>A0A9W8CS84</accession>
<keyword evidence="4 6" id="KW-1133">Transmembrane helix</keyword>
<comment type="caution">
    <text evidence="7">The sequence shown here is derived from an EMBL/GenBank/DDBJ whole genome shotgun (WGS) entry which is preliminary data.</text>
</comment>
<keyword evidence="5 6" id="KW-0472">Membrane</keyword>
<organism evidence="7 8">
    <name type="scientific">Coemansia erecta</name>
    <dbReference type="NCBI Taxonomy" id="147472"/>
    <lineage>
        <taxon>Eukaryota</taxon>
        <taxon>Fungi</taxon>
        <taxon>Fungi incertae sedis</taxon>
        <taxon>Zoopagomycota</taxon>
        <taxon>Kickxellomycotina</taxon>
        <taxon>Kickxellomycetes</taxon>
        <taxon>Kickxellales</taxon>
        <taxon>Kickxellaceae</taxon>
        <taxon>Coemansia</taxon>
    </lineage>
</organism>
<evidence type="ECO:0000313" key="7">
    <source>
        <dbReference type="EMBL" id="KAJ1723639.1"/>
    </source>
</evidence>
<keyword evidence="2" id="KW-0813">Transport</keyword>
<evidence type="ECO:0000313" key="8">
    <source>
        <dbReference type="Proteomes" id="UP001149813"/>
    </source>
</evidence>
<feature type="transmembrane region" description="Helical" evidence="6">
    <location>
        <begin position="322"/>
        <end position="343"/>
    </location>
</feature>
<evidence type="ECO:0000256" key="1">
    <source>
        <dbReference type="ARBA" id="ARBA00004141"/>
    </source>
</evidence>
<comment type="subcellular location">
    <subcellularLocation>
        <location evidence="1">Membrane</location>
        <topology evidence="1">Multi-pass membrane protein</topology>
    </subcellularLocation>
</comment>
<name>A0A9W8CS84_9FUNG</name>
<dbReference type="AlphaFoldDB" id="A0A9W8CS84"/>
<evidence type="ECO:0000256" key="2">
    <source>
        <dbReference type="ARBA" id="ARBA00022448"/>
    </source>
</evidence>
<dbReference type="Pfam" id="PF07690">
    <property type="entry name" value="MFS_1"/>
    <property type="match status" value="1"/>
</dbReference>
<evidence type="ECO:0000256" key="4">
    <source>
        <dbReference type="ARBA" id="ARBA00022989"/>
    </source>
</evidence>
<proteinExistence type="predicted"/>
<dbReference type="PANTHER" id="PTHR43791">
    <property type="entry name" value="PERMEASE-RELATED"/>
    <property type="match status" value="1"/>
</dbReference>
<dbReference type="OrthoDB" id="3639251at2759"/>
<feature type="transmembrane region" description="Helical" evidence="6">
    <location>
        <begin position="99"/>
        <end position="121"/>
    </location>
</feature>
<dbReference type="InterPro" id="IPR036259">
    <property type="entry name" value="MFS_trans_sf"/>
</dbReference>
<feature type="transmembrane region" description="Helical" evidence="6">
    <location>
        <begin position="209"/>
        <end position="226"/>
    </location>
</feature>
<reference evidence="7" key="1">
    <citation type="submission" date="2022-07" db="EMBL/GenBank/DDBJ databases">
        <title>Phylogenomic reconstructions and comparative analyses of Kickxellomycotina fungi.</title>
        <authorList>
            <person name="Reynolds N.K."/>
            <person name="Stajich J.E."/>
            <person name="Barry K."/>
            <person name="Grigoriev I.V."/>
            <person name="Crous P."/>
            <person name="Smith M.E."/>
        </authorList>
    </citation>
    <scope>NUCLEOTIDE SEQUENCE</scope>
    <source>
        <strain evidence="7">NBRC 32514</strain>
    </source>
</reference>
<evidence type="ECO:0000256" key="5">
    <source>
        <dbReference type="ARBA" id="ARBA00023136"/>
    </source>
</evidence>
<protein>
    <recommendedName>
        <fullName evidence="9">MFS general substrate transporter</fullName>
    </recommendedName>
</protein>
<keyword evidence="3 6" id="KW-0812">Transmembrane</keyword>
<sequence length="383" mass="41848">MRPLPNPLGSALLKADLRLRETDYSTAASLFYPAYLVFQPLSNWCLKRFGARIWLPLLVLLWGAVITGQAFVRTRVGTLISGPIALGLTSLDGRRIHGWHALFFVEGVITMIWSLVIALAVPNYPDNACILSESERQALAQTLNSEKPEAGRRKINTGRFVRCLFNPTMLLISLTLFCANIPLNTIMLFGPQVVKDMGFSSSQAQAMQALPGFFGLVGIVMASWYVKWFGSHFKSIVFTASAVVLGGIILLTTLNVVARMFALCLLGFGGFGMLGIGPGWLATNVASNVTLGGAASSVFLICGGMGGIVASNIYRNQDAPRYLLGHGINLMSGAVAIMLAALARYNMARINRRKTRNPMDISALSYDDIQCLEERHPDFRYIY</sequence>
<keyword evidence="8" id="KW-1185">Reference proteome</keyword>
<dbReference type="GO" id="GO:0016020">
    <property type="term" value="C:membrane"/>
    <property type="evidence" value="ECO:0007669"/>
    <property type="project" value="UniProtKB-SubCell"/>
</dbReference>
<dbReference type="Proteomes" id="UP001149813">
    <property type="component" value="Unassembled WGS sequence"/>
</dbReference>
<feature type="transmembrane region" description="Helical" evidence="6">
    <location>
        <begin position="260"/>
        <end position="282"/>
    </location>
</feature>
<dbReference type="GO" id="GO:0022857">
    <property type="term" value="F:transmembrane transporter activity"/>
    <property type="evidence" value="ECO:0007669"/>
    <property type="project" value="InterPro"/>
</dbReference>
<dbReference type="PANTHER" id="PTHR43791:SF36">
    <property type="entry name" value="TRANSPORTER, PUTATIVE (AFU_ORTHOLOGUE AFUA_6G08340)-RELATED"/>
    <property type="match status" value="1"/>
</dbReference>
<evidence type="ECO:0000256" key="3">
    <source>
        <dbReference type="ARBA" id="ARBA00022692"/>
    </source>
</evidence>
<evidence type="ECO:0008006" key="9">
    <source>
        <dbReference type="Google" id="ProtNLM"/>
    </source>
</evidence>
<dbReference type="EMBL" id="JANBOJ010000058">
    <property type="protein sequence ID" value="KAJ1723639.1"/>
    <property type="molecule type" value="Genomic_DNA"/>
</dbReference>
<evidence type="ECO:0000256" key="6">
    <source>
        <dbReference type="SAM" id="Phobius"/>
    </source>
</evidence>
<dbReference type="SUPFAM" id="SSF103473">
    <property type="entry name" value="MFS general substrate transporter"/>
    <property type="match status" value="1"/>
</dbReference>
<dbReference type="Gene3D" id="1.20.1250.20">
    <property type="entry name" value="MFS general substrate transporter like domains"/>
    <property type="match status" value="2"/>
</dbReference>
<feature type="transmembrane region" description="Helical" evidence="6">
    <location>
        <begin position="53"/>
        <end position="72"/>
    </location>
</feature>
<feature type="transmembrane region" description="Helical" evidence="6">
    <location>
        <begin position="233"/>
        <end position="254"/>
    </location>
</feature>
<feature type="transmembrane region" description="Helical" evidence="6">
    <location>
        <begin position="24"/>
        <end position="41"/>
    </location>
</feature>
<dbReference type="InterPro" id="IPR011701">
    <property type="entry name" value="MFS"/>
</dbReference>